<organism evidence="7 8">
    <name type="scientific">Sitophilus oryzae</name>
    <name type="common">Rice weevil</name>
    <name type="synonym">Curculio oryzae</name>
    <dbReference type="NCBI Taxonomy" id="7048"/>
    <lineage>
        <taxon>Eukaryota</taxon>
        <taxon>Metazoa</taxon>
        <taxon>Ecdysozoa</taxon>
        <taxon>Arthropoda</taxon>
        <taxon>Hexapoda</taxon>
        <taxon>Insecta</taxon>
        <taxon>Pterygota</taxon>
        <taxon>Neoptera</taxon>
        <taxon>Endopterygota</taxon>
        <taxon>Coleoptera</taxon>
        <taxon>Polyphaga</taxon>
        <taxon>Cucujiformia</taxon>
        <taxon>Curculionidae</taxon>
        <taxon>Dryophthorinae</taxon>
        <taxon>Sitophilus</taxon>
    </lineage>
</organism>
<evidence type="ECO:0000256" key="4">
    <source>
        <dbReference type="ARBA" id="ARBA00022989"/>
    </source>
</evidence>
<feature type="transmembrane region" description="Helical" evidence="6">
    <location>
        <begin position="132"/>
        <end position="149"/>
    </location>
</feature>
<dbReference type="Proteomes" id="UP000504635">
    <property type="component" value="Unplaced"/>
</dbReference>
<name>A0A6J2Y1U5_SITOR</name>
<dbReference type="GeneID" id="115882786"/>
<keyword evidence="3 6" id="KW-0812">Transmembrane</keyword>
<dbReference type="GO" id="GO:0016020">
    <property type="term" value="C:membrane"/>
    <property type="evidence" value="ECO:0007669"/>
    <property type="project" value="UniProtKB-SubCell"/>
</dbReference>
<protein>
    <submittedName>
        <fullName evidence="8">Transmembrane protein 50A</fullName>
    </submittedName>
</protein>
<dbReference type="PANTHER" id="PTHR13180">
    <property type="entry name" value="SMALL MEMBRANE PROTEIN-RELATED"/>
    <property type="match status" value="1"/>
</dbReference>
<accession>A0A6J2Y1U5</accession>
<evidence type="ECO:0000313" key="8">
    <source>
        <dbReference type="RefSeq" id="XP_030756889.1"/>
    </source>
</evidence>
<evidence type="ECO:0000313" key="7">
    <source>
        <dbReference type="Proteomes" id="UP000504635"/>
    </source>
</evidence>
<evidence type="ECO:0000256" key="2">
    <source>
        <dbReference type="ARBA" id="ARBA00005335"/>
    </source>
</evidence>
<dbReference type="FunCoup" id="A0A6J2Y1U5">
    <property type="interactions" value="1014"/>
</dbReference>
<reference evidence="8" key="1">
    <citation type="submission" date="2025-08" db="UniProtKB">
        <authorList>
            <consortium name="RefSeq"/>
        </authorList>
    </citation>
    <scope>IDENTIFICATION</scope>
    <source>
        <tissue evidence="8">Gonads</tissue>
    </source>
</reference>
<dbReference type="InParanoid" id="A0A6J2Y1U5"/>
<comment type="similarity">
    <text evidence="2">Belongs to the UPF0220 family.</text>
</comment>
<evidence type="ECO:0000256" key="1">
    <source>
        <dbReference type="ARBA" id="ARBA00004141"/>
    </source>
</evidence>
<evidence type="ECO:0000256" key="5">
    <source>
        <dbReference type="ARBA" id="ARBA00023136"/>
    </source>
</evidence>
<keyword evidence="5 6" id="KW-0472">Membrane</keyword>
<sequence length="156" mass="16937">MGLTDCFANLSMPSCIWFEGDKRNAYASMLSGFLFFTGWWIIIDSATVLPNQIPAGYWMCGVAGTISLIMVNSVSNAQMSGDTYEGGCLGTRGARIWIFLGFVMGFAAVIAACSILFAVYINKDVKSPGVSLFLHNVLICIASIIFKFGRSEDVWG</sequence>
<proteinExistence type="inferred from homology"/>
<feature type="transmembrane region" description="Helical" evidence="6">
    <location>
        <begin position="25"/>
        <end position="43"/>
    </location>
</feature>
<dbReference type="AlphaFoldDB" id="A0A6J2Y1U5"/>
<feature type="transmembrane region" description="Helical" evidence="6">
    <location>
        <begin position="55"/>
        <end position="75"/>
    </location>
</feature>
<evidence type="ECO:0000256" key="6">
    <source>
        <dbReference type="SAM" id="Phobius"/>
    </source>
</evidence>
<dbReference type="Pfam" id="PF05255">
    <property type="entry name" value="UPF0220"/>
    <property type="match status" value="1"/>
</dbReference>
<dbReference type="OrthoDB" id="268928at2759"/>
<feature type="transmembrane region" description="Helical" evidence="6">
    <location>
        <begin position="96"/>
        <end position="120"/>
    </location>
</feature>
<gene>
    <name evidence="8" type="primary">LOC115882786</name>
</gene>
<evidence type="ECO:0000256" key="3">
    <source>
        <dbReference type="ARBA" id="ARBA00022692"/>
    </source>
</evidence>
<dbReference type="InterPro" id="IPR007919">
    <property type="entry name" value="UPF0220"/>
</dbReference>
<keyword evidence="7" id="KW-1185">Reference proteome</keyword>
<comment type="subcellular location">
    <subcellularLocation>
        <location evidence="1">Membrane</location>
        <topology evidence="1">Multi-pass membrane protein</topology>
    </subcellularLocation>
</comment>
<keyword evidence="4 6" id="KW-1133">Transmembrane helix</keyword>
<dbReference type="KEGG" id="soy:115882786"/>
<dbReference type="RefSeq" id="XP_030756889.1">
    <property type="nucleotide sequence ID" value="XM_030901029.1"/>
</dbReference>